<dbReference type="OrthoDB" id="3365698at2759"/>
<keyword evidence="3" id="KW-1185">Reference proteome</keyword>
<name>A0A4Q2DHX2_9AGAR</name>
<dbReference type="InterPro" id="IPR001374">
    <property type="entry name" value="R3H_dom"/>
</dbReference>
<protein>
    <recommendedName>
        <fullName evidence="1">R3H domain-containing protein</fullName>
    </recommendedName>
</protein>
<organism evidence="2 3">
    <name type="scientific">Candolleomyces aberdarensis</name>
    <dbReference type="NCBI Taxonomy" id="2316362"/>
    <lineage>
        <taxon>Eukaryota</taxon>
        <taxon>Fungi</taxon>
        <taxon>Dikarya</taxon>
        <taxon>Basidiomycota</taxon>
        <taxon>Agaricomycotina</taxon>
        <taxon>Agaricomycetes</taxon>
        <taxon>Agaricomycetidae</taxon>
        <taxon>Agaricales</taxon>
        <taxon>Agaricineae</taxon>
        <taxon>Psathyrellaceae</taxon>
        <taxon>Candolleomyces</taxon>
    </lineage>
</organism>
<evidence type="ECO:0000259" key="1">
    <source>
        <dbReference type="PROSITE" id="PS51061"/>
    </source>
</evidence>
<proteinExistence type="predicted"/>
<reference evidence="2 3" key="1">
    <citation type="submission" date="2019-01" db="EMBL/GenBank/DDBJ databases">
        <title>Draft genome sequence of Psathyrella aberdarensis IHI B618.</title>
        <authorList>
            <person name="Buettner E."/>
            <person name="Kellner H."/>
        </authorList>
    </citation>
    <scope>NUCLEOTIDE SEQUENCE [LARGE SCALE GENOMIC DNA]</scope>
    <source>
        <strain evidence="2 3">IHI B618</strain>
    </source>
</reference>
<gene>
    <name evidence="2" type="ORF">EST38_g7479</name>
</gene>
<dbReference type="Proteomes" id="UP000290288">
    <property type="component" value="Unassembled WGS sequence"/>
</dbReference>
<dbReference type="AlphaFoldDB" id="A0A4Q2DHX2"/>
<evidence type="ECO:0000313" key="2">
    <source>
        <dbReference type="EMBL" id="RXW18384.1"/>
    </source>
</evidence>
<feature type="domain" description="R3H" evidence="1">
    <location>
        <begin position="354"/>
        <end position="423"/>
    </location>
</feature>
<accession>A0A4Q2DHX2</accession>
<comment type="caution">
    <text evidence="2">The sequence shown here is derived from an EMBL/GenBank/DDBJ whole genome shotgun (WGS) entry which is preliminary data.</text>
</comment>
<dbReference type="GO" id="GO:0003676">
    <property type="term" value="F:nucleic acid binding"/>
    <property type="evidence" value="ECO:0007669"/>
    <property type="project" value="UniProtKB-UniRule"/>
</dbReference>
<evidence type="ECO:0000313" key="3">
    <source>
        <dbReference type="Proteomes" id="UP000290288"/>
    </source>
</evidence>
<dbReference type="PROSITE" id="PS51061">
    <property type="entry name" value="R3H"/>
    <property type="match status" value="1"/>
</dbReference>
<dbReference type="STRING" id="2316362.A0A4Q2DHX2"/>
<dbReference type="EMBL" id="SDEE01000270">
    <property type="protein sequence ID" value="RXW18384.1"/>
    <property type="molecule type" value="Genomic_DNA"/>
</dbReference>
<dbReference type="SUPFAM" id="SSF52047">
    <property type="entry name" value="RNI-like"/>
    <property type="match status" value="1"/>
</dbReference>
<sequence length="683" mass="77813">MTTSELDSIVEAILKTNDAPTDDQRHEIATRLGELENDFQRIAGQAFSSDLISKKDLLPDAGACGRLVQRYRLALSCLRSLPDEIWARIFEEGLSTWWLGNHEYLQVLEQPPDIDLPDIFDSTPLPMQIRNLEPKLRVYLSRSGATPLSVNFKTSQEVWNDSDARSLVESNLLSLLVAQCHRWQSAELCLPVDIFNTVLHPIKGNIHLLRTLQLTAINPSTSHSQVNTPGYQVDCFKDAPRLRDVILRTGLRDLKIRVDLPWPQLETFDASSVGPDSFCEDLIGGEPIQLRALDLNYHGPGPALAFGPSVTLTKLERLTLYANQQSLSLFTLFELITLPALSKLTIRGEFSPLERLASSLCKKVLDFIKRSKCSLQHLSLEFPLDTRQEAIYHILSLSPDLEYLEVPHLDSEGLRRLVLAPDRAESSNSSASRPNILPKLKILKLCWYGDFDSPETDPPYFPLNATGTVDASTLKDLVYSRTEALYALDGDLSGEFRPLEEVDLRRYDARKLESDWNKATDINAEKTSDVLAQEIEENLNHIHYYGWTHPDERELQDEDRANPDVHKELDRQIRQMESIDLESYPDTLVLARRNIPHYLEEIRTMNAGRIPGDDIFNFRGRVGKLSDKWKPFILRDARKSPYSWRYTANVAAHLTCHTPTETHADQEEDEDERVWARIISYHS</sequence>